<evidence type="ECO:0000313" key="2">
    <source>
        <dbReference type="EMBL" id="GAG86182.1"/>
    </source>
</evidence>
<keyword evidence="1" id="KW-1133">Transmembrane helix</keyword>
<proteinExistence type="predicted"/>
<sequence>MGLKTKSIGILSILILMTIVVIPVMSKGQIASPIGYPPETPFWNNPEFVMALIVVIIGIIAIYIWRRWGFEDIEHVSPIL</sequence>
<dbReference type="EMBL" id="BART01011523">
    <property type="protein sequence ID" value="GAG86182.1"/>
    <property type="molecule type" value="Genomic_DNA"/>
</dbReference>
<protein>
    <submittedName>
        <fullName evidence="2">Uncharacterized protein</fullName>
    </submittedName>
</protein>
<feature type="transmembrane region" description="Helical" evidence="1">
    <location>
        <begin position="46"/>
        <end position="65"/>
    </location>
</feature>
<name>X1BYH9_9ZZZZ</name>
<evidence type="ECO:0000256" key="1">
    <source>
        <dbReference type="SAM" id="Phobius"/>
    </source>
</evidence>
<reference evidence="2" key="1">
    <citation type="journal article" date="2014" name="Front. Microbiol.">
        <title>High frequency of phylogenetically diverse reductive dehalogenase-homologous genes in deep subseafloor sedimentary metagenomes.</title>
        <authorList>
            <person name="Kawai M."/>
            <person name="Futagami T."/>
            <person name="Toyoda A."/>
            <person name="Takaki Y."/>
            <person name="Nishi S."/>
            <person name="Hori S."/>
            <person name="Arai W."/>
            <person name="Tsubouchi T."/>
            <person name="Morono Y."/>
            <person name="Uchiyama I."/>
            <person name="Ito T."/>
            <person name="Fujiyama A."/>
            <person name="Inagaki F."/>
            <person name="Takami H."/>
        </authorList>
    </citation>
    <scope>NUCLEOTIDE SEQUENCE</scope>
    <source>
        <strain evidence="2">Expedition CK06-06</strain>
    </source>
</reference>
<dbReference type="AlphaFoldDB" id="X1BYH9"/>
<gene>
    <name evidence="2" type="ORF">S01H4_24511</name>
</gene>
<accession>X1BYH9</accession>
<comment type="caution">
    <text evidence="2">The sequence shown here is derived from an EMBL/GenBank/DDBJ whole genome shotgun (WGS) entry which is preliminary data.</text>
</comment>
<organism evidence="2">
    <name type="scientific">marine sediment metagenome</name>
    <dbReference type="NCBI Taxonomy" id="412755"/>
    <lineage>
        <taxon>unclassified sequences</taxon>
        <taxon>metagenomes</taxon>
        <taxon>ecological metagenomes</taxon>
    </lineage>
</organism>
<feature type="transmembrane region" description="Helical" evidence="1">
    <location>
        <begin position="7"/>
        <end position="26"/>
    </location>
</feature>
<keyword evidence="1" id="KW-0472">Membrane</keyword>
<keyword evidence="1" id="KW-0812">Transmembrane</keyword>